<keyword evidence="1" id="KW-1133">Transmembrane helix</keyword>
<evidence type="ECO:0000313" key="2">
    <source>
        <dbReference type="EMBL" id="OSJ34647.1"/>
    </source>
</evidence>
<dbReference type="Proteomes" id="UP000193335">
    <property type="component" value="Unassembled WGS sequence"/>
</dbReference>
<dbReference type="AlphaFoldDB" id="A0A1Y2JSS0"/>
<gene>
    <name evidence="2" type="ORF">BSZ19_11510</name>
</gene>
<dbReference type="EMBL" id="NAFL01000229">
    <property type="protein sequence ID" value="OSJ34647.1"/>
    <property type="molecule type" value="Genomic_DNA"/>
</dbReference>
<keyword evidence="1" id="KW-0472">Membrane</keyword>
<comment type="caution">
    <text evidence="2">The sequence shown here is derived from an EMBL/GenBank/DDBJ whole genome shotgun (WGS) entry which is preliminary data.</text>
</comment>
<protein>
    <submittedName>
        <fullName evidence="2">Uncharacterized protein</fullName>
    </submittedName>
</protein>
<sequence length="220" mass="24686">MVAIVTSGSAVYYFLYLDPNDAKLIGLVGGVISGGLVFLLTYIVSAQPLRDLARYEQMGIRGVLASRHDKAYYAVLVSKARRSVQVMGASCTRFVEDFLDLQSEDHALVDALRRNQTLYVQLLIPDDEHIAESSTPRLPGLFHKLEALKPEFGERIELRRFHAKAQHSFMSVDDDLVAGPIFQDNESKYAPAVHVAMSTRFAQKYYDHFETVWNACEPTG</sequence>
<organism evidence="2 3">
    <name type="scientific">Bradyrhizobium japonicum</name>
    <dbReference type="NCBI Taxonomy" id="375"/>
    <lineage>
        <taxon>Bacteria</taxon>
        <taxon>Pseudomonadati</taxon>
        <taxon>Pseudomonadota</taxon>
        <taxon>Alphaproteobacteria</taxon>
        <taxon>Hyphomicrobiales</taxon>
        <taxon>Nitrobacteraceae</taxon>
        <taxon>Bradyrhizobium</taxon>
    </lineage>
</organism>
<keyword evidence="1" id="KW-0812">Transmembrane</keyword>
<feature type="transmembrane region" description="Helical" evidence="1">
    <location>
        <begin position="24"/>
        <end position="44"/>
    </location>
</feature>
<reference evidence="2 3" key="1">
    <citation type="submission" date="2017-03" db="EMBL/GenBank/DDBJ databases">
        <title>Whole genome sequences of fourteen strains of Bradyrhizobium canariense and one strain of Bradyrhizobium japonicum isolated from Lupinus (Papilionoideae: Genisteae) species in Algeria.</title>
        <authorList>
            <person name="Crovadore J."/>
            <person name="Chekireb D."/>
            <person name="Brachmann A."/>
            <person name="Chablais R."/>
            <person name="Cochard B."/>
            <person name="Lefort F."/>
        </authorList>
    </citation>
    <scope>NUCLEOTIDE SEQUENCE [LARGE SCALE GENOMIC DNA]</scope>
    <source>
        <strain evidence="2 3">UBMA197</strain>
    </source>
</reference>
<evidence type="ECO:0000313" key="3">
    <source>
        <dbReference type="Proteomes" id="UP000193335"/>
    </source>
</evidence>
<proteinExistence type="predicted"/>
<accession>A0A1Y2JSS0</accession>
<evidence type="ECO:0000256" key="1">
    <source>
        <dbReference type="SAM" id="Phobius"/>
    </source>
</evidence>
<name>A0A1Y2JSS0_BRAJP</name>